<gene>
    <name evidence="2" type="ORF">BG846_03744</name>
    <name evidence="1" type="ORF">K701_27295</name>
</gene>
<reference evidence="1 4" key="1">
    <citation type="submission" date="2013-05" db="EMBL/GenBank/DDBJ databases">
        <title>Genome Sequence of Streptomyces fradiae.</title>
        <authorList>
            <person name="Kirby R."/>
        </authorList>
    </citation>
    <scope>NUCLEOTIDE SEQUENCE [LARGE SCALE GENOMIC DNA]</scope>
    <source>
        <strain evidence="1 4">ATCC 10745</strain>
    </source>
</reference>
<proteinExistence type="predicted"/>
<accession>A0A1Y2NSW8</accession>
<organism evidence="2 3">
    <name type="scientific">Streptomyces fradiae ATCC 10745 = DSM 40063</name>
    <dbReference type="NCBI Taxonomy" id="1319510"/>
    <lineage>
        <taxon>Bacteria</taxon>
        <taxon>Bacillati</taxon>
        <taxon>Actinomycetota</taxon>
        <taxon>Actinomycetes</taxon>
        <taxon>Kitasatosporales</taxon>
        <taxon>Streptomycetaceae</taxon>
        <taxon>Streptomyces</taxon>
    </lineage>
</organism>
<reference evidence="2 3" key="2">
    <citation type="submission" date="2016-09" db="EMBL/GenBank/DDBJ databases">
        <title>Streptomyces fradiae DSM40063, a candidate organism with high potential of specific P450 cytochromes.</title>
        <authorList>
            <person name="Grumaz C."/>
            <person name="Vainshtein Y."/>
            <person name="Kirstahler P."/>
            <person name="Sohn K."/>
        </authorList>
    </citation>
    <scope>NUCLEOTIDE SEQUENCE [LARGE SCALE GENOMIC DNA]</scope>
    <source>
        <strain evidence="2 3">DSM 40063</strain>
    </source>
</reference>
<dbReference type="AlphaFoldDB" id="A0A1Y2NSW8"/>
<evidence type="ECO:0000313" key="4">
    <source>
        <dbReference type="Proteomes" id="UP000731519"/>
    </source>
</evidence>
<dbReference type="EMBL" id="MIFZ01000278">
    <property type="protein sequence ID" value="OSY50576.1"/>
    <property type="molecule type" value="Genomic_DNA"/>
</dbReference>
<name>A0A1Y2NSW8_STRFR</name>
<comment type="caution">
    <text evidence="2">The sequence shown here is derived from an EMBL/GenBank/DDBJ whole genome shotgun (WGS) entry which is preliminary data.</text>
</comment>
<evidence type="ECO:0000313" key="1">
    <source>
        <dbReference type="EMBL" id="KAF0646690.1"/>
    </source>
</evidence>
<dbReference type="GeneID" id="91402564"/>
<evidence type="ECO:0000313" key="2">
    <source>
        <dbReference type="EMBL" id="OSY50576.1"/>
    </source>
</evidence>
<dbReference type="EMBL" id="ASYR01000048">
    <property type="protein sequence ID" value="KAF0646690.1"/>
    <property type="molecule type" value="Genomic_DNA"/>
</dbReference>
<sequence length="334" mass="37247">MGKPLLTARQLPEIRAELAQWLDDDSPHGGPATWARGFDPATAASERAAAHHWATALRAAELFCVSTDMTRLAVSAGLALPAYRLHAEDLPAPHGLLLWEEPVTGTYESDETTGCPIVAVTWAVHGGAVHVRTWAGREDWLAFMAQGNPDGGVRQLTGEEVRLLRMRHPQALVCMASSQLPFGHVPGWLATTPEDTSTMTMAELEDHTRSSDRQEQAERALVVTWLLMGQTLIREERQEAPRSAVRHIRRLDPGLLTAVRYVQLRHRGVPRQDDGPGEDAGRGYRHRWIVRGHWRQHWYPSRGAHRPIWIDSHVKGPDGAPLLDPGKLVHVLRR</sequence>
<evidence type="ECO:0000313" key="3">
    <source>
        <dbReference type="Proteomes" id="UP000194318"/>
    </source>
</evidence>
<protein>
    <submittedName>
        <fullName evidence="2">Uncharacterized protein</fullName>
    </submittedName>
</protein>
<dbReference type="Proteomes" id="UP000194318">
    <property type="component" value="Unassembled WGS sequence"/>
</dbReference>
<dbReference type="Proteomes" id="UP000731519">
    <property type="component" value="Unassembled WGS sequence"/>
</dbReference>
<keyword evidence="4" id="KW-1185">Reference proteome</keyword>
<dbReference type="RefSeq" id="WP_031129137.1">
    <property type="nucleotide sequence ID" value="NZ_ASYR01000048.1"/>
</dbReference>